<comment type="subcellular location">
    <subcellularLocation>
        <location evidence="1">Membrane</location>
        <topology evidence="1">Multi-pass membrane protein</topology>
    </subcellularLocation>
</comment>
<dbReference type="EC" id="2.3.1.225" evidence="8"/>
<keyword evidence="4 8" id="KW-0812">Transmembrane</keyword>
<feature type="transmembrane region" description="Helical" evidence="8">
    <location>
        <begin position="115"/>
        <end position="133"/>
    </location>
</feature>
<accession>A0A176W4D5</accession>
<proteinExistence type="inferred from homology"/>
<gene>
    <name evidence="10" type="ORF">AXG93_2334s1070</name>
</gene>
<feature type="transmembrane region" description="Helical" evidence="8">
    <location>
        <begin position="6"/>
        <end position="24"/>
    </location>
</feature>
<keyword evidence="11" id="KW-1185">Reference proteome</keyword>
<evidence type="ECO:0000256" key="3">
    <source>
        <dbReference type="ARBA" id="ARBA00022679"/>
    </source>
</evidence>
<dbReference type="GO" id="GO:0019706">
    <property type="term" value="F:protein-cysteine S-palmitoyltransferase activity"/>
    <property type="evidence" value="ECO:0007669"/>
    <property type="project" value="UniProtKB-EC"/>
</dbReference>
<evidence type="ECO:0000313" key="10">
    <source>
        <dbReference type="EMBL" id="OAE27884.1"/>
    </source>
</evidence>
<dbReference type="PROSITE" id="PS50216">
    <property type="entry name" value="DHHC"/>
    <property type="match status" value="1"/>
</dbReference>
<keyword evidence="6 8" id="KW-0472">Membrane</keyword>
<comment type="domain">
    <text evidence="8">The DHHC domain is required for palmitoyltransferase activity.</text>
</comment>
<feature type="transmembrane region" description="Helical" evidence="8">
    <location>
        <begin position="83"/>
        <end position="103"/>
    </location>
</feature>
<dbReference type="Proteomes" id="UP000077202">
    <property type="component" value="Unassembled WGS sequence"/>
</dbReference>
<dbReference type="Pfam" id="PF01529">
    <property type="entry name" value="DHHC"/>
    <property type="match status" value="1"/>
</dbReference>
<organism evidence="10 11">
    <name type="scientific">Marchantia polymorpha subsp. ruderalis</name>
    <dbReference type="NCBI Taxonomy" id="1480154"/>
    <lineage>
        <taxon>Eukaryota</taxon>
        <taxon>Viridiplantae</taxon>
        <taxon>Streptophyta</taxon>
        <taxon>Embryophyta</taxon>
        <taxon>Marchantiophyta</taxon>
        <taxon>Marchantiopsida</taxon>
        <taxon>Marchantiidae</taxon>
        <taxon>Marchantiales</taxon>
        <taxon>Marchantiaceae</taxon>
        <taxon>Marchantia</taxon>
    </lineage>
</organism>
<dbReference type="GO" id="GO:0016020">
    <property type="term" value="C:membrane"/>
    <property type="evidence" value="ECO:0007669"/>
    <property type="project" value="UniProtKB-SubCell"/>
</dbReference>
<dbReference type="GO" id="GO:0005794">
    <property type="term" value="C:Golgi apparatus"/>
    <property type="evidence" value="ECO:0007669"/>
    <property type="project" value="TreeGrafter"/>
</dbReference>
<keyword evidence="5 8" id="KW-1133">Transmembrane helix</keyword>
<sequence length="354" mass="39995">MTGQWLLIGYAGLLPFLLFVLLCGDRPSFEGTCLERTHHFIFAGGCCESLQYLIFKLFGEIGSRTCSSVEQYLCDRPNPILQLFYLSILGGSYFAIASTSLQYIPGIYVSEWHKYAGQAAVLVGLLLFLLTSFTDPGVINSTTLQKHISSFPYDGVIYGEKKDCSTCNVSRPARSKHCSICDRCVARFDHHCGWMNNCIGEKNLRYFLSFLIWHVILCWYGAVLLGAILLGEVEGRNVVRAISYYYGSPSTLREVYPHVLQWLLTFYSTQVLMMVFLLVVSILLAGFALYHIYLVVVNTTTNETYKWDAFQRWQADVAWKKILDESRKAAADRPESGEKVSHVSTSVAIVLRLD</sequence>
<evidence type="ECO:0000256" key="6">
    <source>
        <dbReference type="ARBA" id="ARBA00023136"/>
    </source>
</evidence>
<dbReference type="AlphaFoldDB" id="A0A176W4D5"/>
<feature type="domain" description="Palmitoyltransferase DHHC" evidence="9">
    <location>
        <begin position="159"/>
        <end position="307"/>
    </location>
</feature>
<comment type="similarity">
    <text evidence="2 8">Belongs to the DHHC palmitoyltransferase family.</text>
</comment>
<keyword evidence="3 8" id="KW-0808">Transferase</keyword>
<keyword evidence="7 8" id="KW-0012">Acyltransferase</keyword>
<evidence type="ECO:0000259" key="9">
    <source>
        <dbReference type="Pfam" id="PF01529"/>
    </source>
</evidence>
<evidence type="ECO:0000313" key="11">
    <source>
        <dbReference type="Proteomes" id="UP000077202"/>
    </source>
</evidence>
<evidence type="ECO:0000256" key="7">
    <source>
        <dbReference type="ARBA" id="ARBA00023315"/>
    </source>
</evidence>
<reference evidence="10" key="1">
    <citation type="submission" date="2016-03" db="EMBL/GenBank/DDBJ databases">
        <title>Mechanisms controlling the formation of the plant cell surface in tip-growing cells are functionally conserved among land plants.</title>
        <authorList>
            <person name="Honkanen S."/>
            <person name="Jones V.A."/>
            <person name="Morieri G."/>
            <person name="Champion C."/>
            <person name="Hetherington A.J."/>
            <person name="Kelly S."/>
            <person name="Saint-Marcoux D."/>
            <person name="Proust H."/>
            <person name="Prescott H."/>
            <person name="Dolan L."/>
        </authorList>
    </citation>
    <scope>NUCLEOTIDE SEQUENCE [LARGE SCALE GENOMIC DNA]</scope>
    <source>
        <tissue evidence="10">Whole gametophyte</tissue>
    </source>
</reference>
<dbReference type="InterPro" id="IPR039859">
    <property type="entry name" value="PFA4/ZDH16/20/ERF2-like"/>
</dbReference>
<comment type="caution">
    <text evidence="10">The sequence shown here is derived from an EMBL/GenBank/DDBJ whole genome shotgun (WGS) entry which is preliminary data.</text>
</comment>
<dbReference type="InterPro" id="IPR001594">
    <property type="entry name" value="Palmitoyltrfase_DHHC"/>
</dbReference>
<dbReference type="GO" id="GO:0006612">
    <property type="term" value="P:protein targeting to membrane"/>
    <property type="evidence" value="ECO:0007669"/>
    <property type="project" value="TreeGrafter"/>
</dbReference>
<evidence type="ECO:0000256" key="1">
    <source>
        <dbReference type="ARBA" id="ARBA00004141"/>
    </source>
</evidence>
<evidence type="ECO:0000256" key="2">
    <source>
        <dbReference type="ARBA" id="ARBA00008574"/>
    </source>
</evidence>
<comment type="catalytic activity">
    <reaction evidence="8">
        <text>L-cysteinyl-[protein] + hexadecanoyl-CoA = S-hexadecanoyl-L-cysteinyl-[protein] + CoA</text>
        <dbReference type="Rhea" id="RHEA:36683"/>
        <dbReference type="Rhea" id="RHEA-COMP:10131"/>
        <dbReference type="Rhea" id="RHEA-COMP:11032"/>
        <dbReference type="ChEBI" id="CHEBI:29950"/>
        <dbReference type="ChEBI" id="CHEBI:57287"/>
        <dbReference type="ChEBI" id="CHEBI:57379"/>
        <dbReference type="ChEBI" id="CHEBI:74151"/>
        <dbReference type="EC" id="2.3.1.225"/>
    </reaction>
</comment>
<dbReference type="PANTHER" id="PTHR22883">
    <property type="entry name" value="ZINC FINGER DHHC DOMAIN CONTAINING PROTEIN"/>
    <property type="match status" value="1"/>
</dbReference>
<evidence type="ECO:0000256" key="4">
    <source>
        <dbReference type="ARBA" id="ARBA00022692"/>
    </source>
</evidence>
<evidence type="ECO:0000256" key="5">
    <source>
        <dbReference type="ARBA" id="ARBA00022989"/>
    </source>
</evidence>
<name>A0A176W4D5_MARPO</name>
<dbReference type="GO" id="GO:0005783">
    <property type="term" value="C:endoplasmic reticulum"/>
    <property type="evidence" value="ECO:0007669"/>
    <property type="project" value="TreeGrafter"/>
</dbReference>
<dbReference type="EMBL" id="LVLJ01001809">
    <property type="protein sequence ID" value="OAE27884.1"/>
    <property type="molecule type" value="Genomic_DNA"/>
</dbReference>
<dbReference type="PANTHER" id="PTHR22883:SF286">
    <property type="entry name" value="PROTEIN S-ACYLTRANSFERASE 17-RELATED"/>
    <property type="match status" value="1"/>
</dbReference>
<feature type="transmembrane region" description="Helical" evidence="8">
    <location>
        <begin position="271"/>
        <end position="296"/>
    </location>
</feature>
<protein>
    <recommendedName>
        <fullName evidence="8">S-acyltransferase</fullName>
        <ecNumber evidence="8">2.3.1.225</ecNumber>
    </recommendedName>
    <alternativeName>
        <fullName evidence="8">Palmitoyltransferase</fullName>
    </alternativeName>
</protein>
<evidence type="ECO:0000256" key="8">
    <source>
        <dbReference type="RuleBase" id="RU079119"/>
    </source>
</evidence>
<feature type="transmembrane region" description="Helical" evidence="8">
    <location>
        <begin position="206"/>
        <end position="230"/>
    </location>
</feature>